<evidence type="ECO:0000256" key="10">
    <source>
        <dbReference type="ARBA" id="ARBA00023242"/>
    </source>
</evidence>
<evidence type="ECO:0000313" key="14">
    <source>
        <dbReference type="Proteomes" id="UP000316621"/>
    </source>
</evidence>
<keyword evidence="9" id="KW-0833">Ubl conjugation pathway</keyword>
<dbReference type="Proteomes" id="UP000316621">
    <property type="component" value="Chromosome 11"/>
</dbReference>
<comment type="subcellular location">
    <subcellularLocation>
        <location evidence="3">Cytoplasm</location>
    </subcellularLocation>
    <subcellularLocation>
        <location evidence="2">Nucleus</location>
    </subcellularLocation>
</comment>
<comment type="catalytic activity">
    <reaction evidence="1">
        <text>S-ubiquitinyl-[E2 ubiquitin-conjugating enzyme]-L-cysteine + [acceptor protein]-L-lysine = [E2 ubiquitin-conjugating enzyme]-L-cysteine + N(6)-ubiquitinyl-[acceptor protein]-L-lysine.</text>
        <dbReference type="EC" id="2.3.2.27"/>
    </reaction>
</comment>
<comment type="similarity">
    <text evidence="5">Belongs to the ubiquitin conjugation factor E4 family.</text>
</comment>
<feature type="signal peptide" evidence="11">
    <location>
        <begin position="1"/>
        <end position="17"/>
    </location>
</feature>
<protein>
    <recommendedName>
        <fullName evidence="6">RING-type E3 ubiquitin transferase</fullName>
        <ecNumber evidence="6">2.3.2.27</ecNumber>
    </recommendedName>
</protein>
<evidence type="ECO:0000256" key="4">
    <source>
        <dbReference type="ARBA" id="ARBA00004906"/>
    </source>
</evidence>
<evidence type="ECO:0000256" key="5">
    <source>
        <dbReference type="ARBA" id="ARBA00007434"/>
    </source>
</evidence>
<evidence type="ECO:0000313" key="13">
    <source>
        <dbReference type="EMBL" id="RZC83728.1"/>
    </source>
</evidence>
<dbReference type="FunFam" id="3.30.40.10:FF:000055">
    <property type="entry name" value="Ubiquitin conjugation factor e4 a"/>
    <property type="match status" value="1"/>
</dbReference>
<evidence type="ECO:0000256" key="11">
    <source>
        <dbReference type="SAM" id="SignalP"/>
    </source>
</evidence>
<keyword evidence="7" id="KW-0963">Cytoplasm</keyword>
<dbReference type="EC" id="2.3.2.27" evidence="6"/>
<dbReference type="SMART" id="SM00504">
    <property type="entry name" value="Ubox"/>
    <property type="match status" value="1"/>
</dbReference>
<keyword evidence="11" id="KW-0732">Signal</keyword>
<dbReference type="AlphaFoldDB" id="A0A4Y7LGP8"/>
<dbReference type="Pfam" id="PF04564">
    <property type="entry name" value="U-box"/>
    <property type="match status" value="1"/>
</dbReference>
<dbReference type="OMA" id="ENENMAV"/>
<dbReference type="GO" id="GO:0006511">
    <property type="term" value="P:ubiquitin-dependent protein catabolic process"/>
    <property type="evidence" value="ECO:0007669"/>
    <property type="project" value="InterPro"/>
</dbReference>
<dbReference type="Pfam" id="PF10408">
    <property type="entry name" value="Ufd2P_core"/>
    <property type="match status" value="1"/>
</dbReference>
<dbReference type="PANTHER" id="PTHR13931:SF2">
    <property type="entry name" value="UBIQUITIN CONJUGATION FACTOR E4 B"/>
    <property type="match status" value="1"/>
</dbReference>
<dbReference type="GO" id="GO:0000151">
    <property type="term" value="C:ubiquitin ligase complex"/>
    <property type="evidence" value="ECO:0007669"/>
    <property type="project" value="InterPro"/>
</dbReference>
<dbReference type="InterPro" id="IPR045132">
    <property type="entry name" value="UBE4"/>
</dbReference>
<dbReference type="GO" id="GO:0000209">
    <property type="term" value="P:protein polyubiquitination"/>
    <property type="evidence" value="ECO:0007669"/>
    <property type="project" value="TreeGrafter"/>
</dbReference>
<sequence length="177" mass="20212">MMLNYFLLHLVSLYVKSFGPRQPNEGGYHLKILLKEIVRIYVHLARGDKENIFPAAISKDSQSNCKQLFIDVAEILQEDCFVEEFIELGTRVNFATLNAIETEASLGEIPNDFLDPIEFKLMEDPVVLPSTKTVDRSVIQRHLLNYDTDPFNGLPLTQEMIIPNLELKAKIVKFTNS</sequence>
<dbReference type="EMBL" id="CM010725">
    <property type="protein sequence ID" value="RZC83728.1"/>
    <property type="molecule type" value="Genomic_DNA"/>
</dbReference>
<keyword evidence="10" id="KW-0539">Nucleus</keyword>
<dbReference type="Gene3D" id="3.30.40.10">
    <property type="entry name" value="Zinc/RING finger domain, C3HC4 (zinc finger)"/>
    <property type="match status" value="1"/>
</dbReference>
<evidence type="ECO:0000256" key="6">
    <source>
        <dbReference type="ARBA" id="ARBA00012483"/>
    </source>
</evidence>
<dbReference type="STRING" id="3469.A0A4Y7LGP8"/>
<dbReference type="InterPro" id="IPR013083">
    <property type="entry name" value="Znf_RING/FYVE/PHD"/>
</dbReference>
<evidence type="ECO:0000256" key="2">
    <source>
        <dbReference type="ARBA" id="ARBA00004123"/>
    </source>
</evidence>
<proteinExistence type="inferred from homology"/>
<comment type="pathway">
    <text evidence="4">Protein modification; protein ubiquitination.</text>
</comment>
<keyword evidence="8" id="KW-0808">Transferase</keyword>
<organism evidence="13 14">
    <name type="scientific">Papaver somniferum</name>
    <name type="common">Opium poppy</name>
    <dbReference type="NCBI Taxonomy" id="3469"/>
    <lineage>
        <taxon>Eukaryota</taxon>
        <taxon>Viridiplantae</taxon>
        <taxon>Streptophyta</taxon>
        <taxon>Embryophyta</taxon>
        <taxon>Tracheophyta</taxon>
        <taxon>Spermatophyta</taxon>
        <taxon>Magnoliopsida</taxon>
        <taxon>Ranunculales</taxon>
        <taxon>Papaveraceae</taxon>
        <taxon>Papaveroideae</taxon>
        <taxon>Papaver</taxon>
    </lineage>
</organism>
<dbReference type="PANTHER" id="PTHR13931">
    <property type="entry name" value="UBIQUITINATION FACTOR E4"/>
    <property type="match status" value="1"/>
</dbReference>
<gene>
    <name evidence="13" type="ORF">C5167_046512</name>
</gene>
<evidence type="ECO:0000259" key="12">
    <source>
        <dbReference type="PROSITE" id="PS51698"/>
    </source>
</evidence>
<dbReference type="InterPro" id="IPR019474">
    <property type="entry name" value="Ub_conjug_fac_E4_core"/>
</dbReference>
<dbReference type="UniPathway" id="UPA00143"/>
<dbReference type="InterPro" id="IPR003613">
    <property type="entry name" value="Ubox_domain"/>
</dbReference>
<feature type="chain" id="PRO_5021201328" description="RING-type E3 ubiquitin transferase" evidence="11">
    <location>
        <begin position="18"/>
        <end position="177"/>
    </location>
</feature>
<evidence type="ECO:0000256" key="3">
    <source>
        <dbReference type="ARBA" id="ARBA00004496"/>
    </source>
</evidence>
<evidence type="ECO:0000256" key="1">
    <source>
        <dbReference type="ARBA" id="ARBA00000900"/>
    </source>
</evidence>
<evidence type="ECO:0000256" key="9">
    <source>
        <dbReference type="ARBA" id="ARBA00022786"/>
    </source>
</evidence>
<accession>A0A4Y7LGP8</accession>
<keyword evidence="14" id="KW-1185">Reference proteome</keyword>
<name>A0A4Y7LGP8_PAPSO</name>
<dbReference type="PROSITE" id="PS51698">
    <property type="entry name" value="U_BOX"/>
    <property type="match status" value="1"/>
</dbReference>
<dbReference type="GO" id="GO:0005634">
    <property type="term" value="C:nucleus"/>
    <property type="evidence" value="ECO:0007669"/>
    <property type="project" value="UniProtKB-SubCell"/>
</dbReference>
<feature type="domain" description="U-box" evidence="12">
    <location>
        <begin position="108"/>
        <end position="177"/>
    </location>
</feature>
<dbReference type="GO" id="GO:0005737">
    <property type="term" value="C:cytoplasm"/>
    <property type="evidence" value="ECO:0007669"/>
    <property type="project" value="UniProtKB-SubCell"/>
</dbReference>
<evidence type="ECO:0000256" key="8">
    <source>
        <dbReference type="ARBA" id="ARBA00022679"/>
    </source>
</evidence>
<reference evidence="13 14" key="1">
    <citation type="journal article" date="2018" name="Science">
        <title>The opium poppy genome and morphinan production.</title>
        <authorList>
            <person name="Guo L."/>
            <person name="Winzer T."/>
            <person name="Yang X."/>
            <person name="Li Y."/>
            <person name="Ning Z."/>
            <person name="He Z."/>
            <person name="Teodor R."/>
            <person name="Lu Y."/>
            <person name="Bowser T.A."/>
            <person name="Graham I.A."/>
            <person name="Ye K."/>
        </authorList>
    </citation>
    <scope>NUCLEOTIDE SEQUENCE [LARGE SCALE GENOMIC DNA]</scope>
    <source>
        <strain evidence="14">cv. HN1</strain>
        <tissue evidence="13">Leaves</tissue>
    </source>
</reference>
<dbReference type="GO" id="GO:0036503">
    <property type="term" value="P:ERAD pathway"/>
    <property type="evidence" value="ECO:0007669"/>
    <property type="project" value="InterPro"/>
</dbReference>
<dbReference type="SUPFAM" id="SSF57850">
    <property type="entry name" value="RING/U-box"/>
    <property type="match status" value="1"/>
</dbReference>
<dbReference type="Gramene" id="RZC83728">
    <property type="protein sequence ID" value="RZC83728"/>
    <property type="gene ID" value="C5167_046512"/>
</dbReference>
<evidence type="ECO:0000256" key="7">
    <source>
        <dbReference type="ARBA" id="ARBA00022490"/>
    </source>
</evidence>
<dbReference type="GO" id="GO:0034450">
    <property type="term" value="F:ubiquitin-ubiquitin ligase activity"/>
    <property type="evidence" value="ECO:0007669"/>
    <property type="project" value="InterPro"/>
</dbReference>